<comment type="caution">
    <text evidence="1">The sequence shown here is derived from an EMBL/GenBank/DDBJ whole genome shotgun (WGS) entry which is preliminary data.</text>
</comment>
<gene>
    <name evidence="1" type="ORF">KUCAC02_029826</name>
</gene>
<proteinExistence type="predicted"/>
<reference evidence="1" key="1">
    <citation type="submission" date="2022-05" db="EMBL/GenBank/DDBJ databases">
        <title>Chromosome-level genome of Chaenocephalus aceratus.</title>
        <authorList>
            <person name="Park H."/>
        </authorList>
    </citation>
    <scope>NUCLEOTIDE SEQUENCE</scope>
    <source>
        <strain evidence="1">KU_202001</strain>
    </source>
</reference>
<name>A0ACB9XJ52_CHAAC</name>
<evidence type="ECO:0000313" key="1">
    <source>
        <dbReference type="EMBL" id="KAI4826378.1"/>
    </source>
</evidence>
<organism evidence="1 2">
    <name type="scientific">Chaenocephalus aceratus</name>
    <name type="common">Blackfin icefish</name>
    <name type="synonym">Chaenichthys aceratus</name>
    <dbReference type="NCBI Taxonomy" id="36190"/>
    <lineage>
        <taxon>Eukaryota</taxon>
        <taxon>Metazoa</taxon>
        <taxon>Chordata</taxon>
        <taxon>Craniata</taxon>
        <taxon>Vertebrata</taxon>
        <taxon>Euteleostomi</taxon>
        <taxon>Actinopterygii</taxon>
        <taxon>Neopterygii</taxon>
        <taxon>Teleostei</taxon>
        <taxon>Neoteleostei</taxon>
        <taxon>Acanthomorphata</taxon>
        <taxon>Eupercaria</taxon>
        <taxon>Perciformes</taxon>
        <taxon>Notothenioidei</taxon>
        <taxon>Channichthyidae</taxon>
        <taxon>Chaenocephalus</taxon>
    </lineage>
</organism>
<keyword evidence="2" id="KW-1185">Reference proteome</keyword>
<accession>A0ACB9XJ52</accession>
<dbReference type="EMBL" id="CM043789">
    <property type="protein sequence ID" value="KAI4826378.1"/>
    <property type="molecule type" value="Genomic_DNA"/>
</dbReference>
<protein>
    <submittedName>
        <fullName evidence="1">Uncharacterized protein</fullName>
    </submittedName>
</protein>
<dbReference type="Proteomes" id="UP001057452">
    <property type="component" value="Chromosome 5"/>
</dbReference>
<evidence type="ECO:0000313" key="2">
    <source>
        <dbReference type="Proteomes" id="UP001057452"/>
    </source>
</evidence>
<sequence>MESQTGQREHVSEKWMTQQENGDVGGEIPGQWSQLRGPPLAGGQRRDILFAGCIPRMTFISVGGFIFLGAYEKVRCTLL</sequence>